<dbReference type="OrthoDB" id="10064100at2759"/>
<evidence type="ECO:0000313" key="4">
    <source>
        <dbReference type="Proteomes" id="UP000041254"/>
    </source>
</evidence>
<feature type="compositionally biased region" description="Polar residues" evidence="1">
    <location>
        <begin position="10"/>
        <end position="27"/>
    </location>
</feature>
<dbReference type="GO" id="GO:0016567">
    <property type="term" value="P:protein ubiquitination"/>
    <property type="evidence" value="ECO:0007669"/>
    <property type="project" value="InterPro"/>
</dbReference>
<keyword evidence="4" id="KW-1185">Reference proteome</keyword>
<feature type="compositionally biased region" description="Basic and acidic residues" evidence="1">
    <location>
        <begin position="160"/>
        <end position="170"/>
    </location>
</feature>
<dbReference type="AlphaFoldDB" id="A0A0G4ES99"/>
<evidence type="ECO:0000313" key="3">
    <source>
        <dbReference type="EMBL" id="CEM00740.1"/>
    </source>
</evidence>
<dbReference type="SUPFAM" id="SSF57850">
    <property type="entry name" value="RING/U-box"/>
    <property type="match status" value="1"/>
</dbReference>
<dbReference type="Gene3D" id="3.30.40.10">
    <property type="entry name" value="Zinc/RING finger domain, C3HC4 (zinc finger)"/>
    <property type="match status" value="1"/>
</dbReference>
<gene>
    <name evidence="3" type="ORF">Vbra_12924</name>
</gene>
<feature type="compositionally biased region" description="Low complexity" evidence="1">
    <location>
        <begin position="171"/>
        <end position="182"/>
    </location>
</feature>
<feature type="domain" description="U-box" evidence="2">
    <location>
        <begin position="74"/>
        <end position="139"/>
    </location>
</feature>
<reference evidence="3 4" key="1">
    <citation type="submission" date="2014-11" db="EMBL/GenBank/DDBJ databases">
        <authorList>
            <person name="Zhu J."/>
            <person name="Qi W."/>
            <person name="Song R."/>
        </authorList>
    </citation>
    <scope>NUCLEOTIDE SEQUENCE [LARGE SCALE GENOMIC DNA]</scope>
</reference>
<feature type="compositionally biased region" description="Low complexity" evidence="1">
    <location>
        <begin position="28"/>
        <end position="37"/>
    </location>
</feature>
<accession>A0A0G4ES99</accession>
<dbReference type="SMART" id="SM00504">
    <property type="entry name" value="Ubox"/>
    <property type="match status" value="1"/>
</dbReference>
<name>A0A0G4ES99_VITBC</name>
<feature type="region of interest" description="Disordered" evidence="1">
    <location>
        <begin position="139"/>
        <end position="189"/>
    </location>
</feature>
<dbReference type="GO" id="GO:0004842">
    <property type="term" value="F:ubiquitin-protein transferase activity"/>
    <property type="evidence" value="ECO:0007669"/>
    <property type="project" value="InterPro"/>
</dbReference>
<dbReference type="EMBL" id="CDMY01000298">
    <property type="protein sequence ID" value="CEM00740.1"/>
    <property type="molecule type" value="Genomic_DNA"/>
</dbReference>
<feature type="compositionally biased region" description="Basic and acidic residues" evidence="1">
    <location>
        <begin position="139"/>
        <end position="150"/>
    </location>
</feature>
<feature type="region of interest" description="Disordered" evidence="1">
    <location>
        <begin position="1"/>
        <end position="52"/>
    </location>
</feature>
<proteinExistence type="predicted"/>
<dbReference type="InParanoid" id="A0A0G4ES99"/>
<evidence type="ECO:0000259" key="2">
    <source>
        <dbReference type="SMART" id="SM00504"/>
    </source>
</evidence>
<dbReference type="PhylomeDB" id="A0A0G4ES99"/>
<dbReference type="VEuPathDB" id="CryptoDB:Vbra_12924"/>
<dbReference type="InterPro" id="IPR003613">
    <property type="entry name" value="Ubox_domain"/>
</dbReference>
<organism evidence="3 4">
    <name type="scientific">Vitrella brassicaformis (strain CCMP3155)</name>
    <dbReference type="NCBI Taxonomy" id="1169540"/>
    <lineage>
        <taxon>Eukaryota</taxon>
        <taxon>Sar</taxon>
        <taxon>Alveolata</taxon>
        <taxon>Colpodellida</taxon>
        <taxon>Vitrellaceae</taxon>
        <taxon>Vitrella</taxon>
    </lineage>
</organism>
<dbReference type="Pfam" id="PF04564">
    <property type="entry name" value="U-box"/>
    <property type="match status" value="1"/>
</dbReference>
<dbReference type="Proteomes" id="UP000041254">
    <property type="component" value="Unassembled WGS sequence"/>
</dbReference>
<dbReference type="InterPro" id="IPR013083">
    <property type="entry name" value="Znf_RING/FYVE/PHD"/>
</dbReference>
<protein>
    <recommendedName>
        <fullName evidence="2">U-box domain-containing protein</fullName>
    </recommendedName>
</protein>
<evidence type="ECO:0000256" key="1">
    <source>
        <dbReference type="SAM" id="MobiDB-lite"/>
    </source>
</evidence>
<sequence length="312" mass="33353">MFPFFGFSPSAGTRPSGQGAQGASSTNGAQPLAPAADAEADGGAAGGGEAVRYPRLPDDVWEFIDGLREEDVPEFLPTCPITLGVPRQPVQSPTSQTTYEYHAICDHLDHSDRSPSSDKRLTKADLVPDRSALRVIEGWARDQMQKDQNKRGSPPGGDGASKRPKVERGRGASAGAAAAAAGHAGGGEGEARKVIDLADDDHDDDEVMVTGVVLGRPPAGLLNAVNETVLTNMMQWFGELQAHTEPSDEQVKELKQVLSGSIRVERFFRKWVCLSVPPDGEAQNDDTYSRVRNGTFKTAVSAILRELFPCTT</sequence>